<dbReference type="OrthoDB" id="196847at2759"/>
<evidence type="ECO:0000313" key="9">
    <source>
        <dbReference type="EMBL" id="EGD76984.1"/>
    </source>
</evidence>
<proteinExistence type="predicted"/>
<dbReference type="FunCoup" id="F2UJ36">
    <property type="interactions" value="1016"/>
</dbReference>
<organism evidence="10">
    <name type="scientific">Salpingoeca rosetta (strain ATCC 50818 / BSB-021)</name>
    <dbReference type="NCBI Taxonomy" id="946362"/>
    <lineage>
        <taxon>Eukaryota</taxon>
        <taxon>Choanoflagellata</taxon>
        <taxon>Craspedida</taxon>
        <taxon>Salpingoecidae</taxon>
        <taxon>Salpingoeca</taxon>
    </lineage>
</organism>
<keyword evidence="3 6" id="KW-0547">Nucleotide-binding</keyword>
<feature type="domain" description="ATP-grasp" evidence="7">
    <location>
        <begin position="77"/>
        <end position="275"/>
    </location>
</feature>
<dbReference type="PROSITE" id="PS50975">
    <property type="entry name" value="ATP_GRASP"/>
    <property type="match status" value="1"/>
</dbReference>
<dbReference type="GO" id="GO:0004485">
    <property type="term" value="F:methylcrotonoyl-CoA carboxylase activity"/>
    <property type="evidence" value="ECO:0007669"/>
    <property type="project" value="TreeGrafter"/>
</dbReference>
<name>F2UJ36_SALR5</name>
<evidence type="ECO:0000259" key="8">
    <source>
        <dbReference type="PROSITE" id="PS50979"/>
    </source>
</evidence>
<evidence type="ECO:0000256" key="2">
    <source>
        <dbReference type="ARBA" id="ARBA00022598"/>
    </source>
</evidence>
<evidence type="ECO:0000259" key="7">
    <source>
        <dbReference type="PROSITE" id="PS50975"/>
    </source>
</evidence>
<feature type="domain" description="Biotin carboxylation" evidence="8">
    <location>
        <begin position="1"/>
        <end position="405"/>
    </location>
</feature>
<dbReference type="Pfam" id="PF00289">
    <property type="entry name" value="Biotin_carb_N"/>
    <property type="match status" value="1"/>
</dbReference>
<dbReference type="SUPFAM" id="SSF51246">
    <property type="entry name" value="Rudiment single hybrid motif"/>
    <property type="match status" value="1"/>
</dbReference>
<gene>
    <name evidence="9" type="ORF">PTSG_07327</name>
</gene>
<evidence type="ECO:0000313" key="10">
    <source>
        <dbReference type="Proteomes" id="UP000007799"/>
    </source>
</evidence>
<dbReference type="PROSITE" id="PS50979">
    <property type="entry name" value="BC"/>
    <property type="match status" value="1"/>
</dbReference>
<keyword evidence="2" id="KW-0436">Ligase</keyword>
<keyword evidence="10" id="KW-1185">Reference proteome</keyword>
<dbReference type="Proteomes" id="UP000007799">
    <property type="component" value="Unassembled WGS sequence"/>
</dbReference>
<dbReference type="PROSITE" id="PS00867">
    <property type="entry name" value="CPSASE_2"/>
    <property type="match status" value="1"/>
</dbReference>
<dbReference type="CDD" id="cd06850">
    <property type="entry name" value="biotinyl_domain"/>
    <property type="match status" value="1"/>
</dbReference>
<dbReference type="InterPro" id="IPR011054">
    <property type="entry name" value="Rudment_hybrid_motif"/>
</dbReference>
<dbReference type="SUPFAM" id="SSF51230">
    <property type="entry name" value="Single hybrid motif"/>
    <property type="match status" value="1"/>
</dbReference>
<dbReference type="InterPro" id="IPR048429">
    <property type="entry name" value="MCC_alpha_BT"/>
</dbReference>
<dbReference type="GO" id="GO:0046872">
    <property type="term" value="F:metal ion binding"/>
    <property type="evidence" value="ECO:0007669"/>
    <property type="project" value="InterPro"/>
</dbReference>
<dbReference type="InterPro" id="IPR016185">
    <property type="entry name" value="PreATP-grasp_dom_sf"/>
</dbReference>
<protein>
    <submittedName>
        <fullName evidence="9">3-methylcrotonyl CoA carboxylase</fullName>
    </submittedName>
</protein>
<dbReference type="RefSeq" id="XP_004990824.1">
    <property type="nucleotide sequence ID" value="XM_004990767.1"/>
</dbReference>
<dbReference type="InterPro" id="IPR011053">
    <property type="entry name" value="Single_hybrid_motif"/>
</dbReference>
<dbReference type="InParanoid" id="F2UJ36"/>
<dbReference type="PANTHER" id="PTHR18866:SF33">
    <property type="entry name" value="METHYLCROTONOYL-COA CARBOXYLASE SUBUNIT ALPHA, MITOCHONDRIAL-RELATED"/>
    <property type="match status" value="1"/>
</dbReference>
<evidence type="ECO:0000256" key="5">
    <source>
        <dbReference type="ARBA" id="ARBA00023267"/>
    </source>
</evidence>
<dbReference type="InterPro" id="IPR005482">
    <property type="entry name" value="Biotin_COase_C"/>
</dbReference>
<dbReference type="STRING" id="946362.F2UJ36"/>
<evidence type="ECO:0000256" key="4">
    <source>
        <dbReference type="ARBA" id="ARBA00022840"/>
    </source>
</evidence>
<dbReference type="PANTHER" id="PTHR18866">
    <property type="entry name" value="CARBOXYLASE:PYRUVATE/ACETYL-COA/PROPIONYL-COA CARBOXYLASE"/>
    <property type="match status" value="1"/>
</dbReference>
<keyword evidence="4 6" id="KW-0067">ATP-binding</keyword>
<dbReference type="FunFam" id="3.30.470.20:FF:000028">
    <property type="entry name" value="Methylcrotonoyl-CoA carboxylase subunit alpha, mitochondrial"/>
    <property type="match status" value="1"/>
</dbReference>
<accession>F2UJ36</accession>
<dbReference type="EMBL" id="GL832976">
    <property type="protein sequence ID" value="EGD76984.1"/>
    <property type="molecule type" value="Genomic_DNA"/>
</dbReference>
<evidence type="ECO:0000256" key="6">
    <source>
        <dbReference type="PROSITE-ProRule" id="PRU00409"/>
    </source>
</evidence>
<comment type="cofactor">
    <cofactor evidence="1">
        <name>biotin</name>
        <dbReference type="ChEBI" id="CHEBI:57586"/>
    </cofactor>
</comment>
<dbReference type="KEGG" id="sre:PTSG_07327"/>
<dbReference type="Gene3D" id="3.30.470.20">
    <property type="entry name" value="ATP-grasp fold, B domain"/>
    <property type="match status" value="1"/>
</dbReference>
<dbReference type="SUPFAM" id="SSF56059">
    <property type="entry name" value="Glutathione synthetase ATP-binding domain-like"/>
    <property type="match status" value="1"/>
</dbReference>
<dbReference type="SUPFAM" id="SSF52440">
    <property type="entry name" value="PreATP-grasp domain"/>
    <property type="match status" value="1"/>
</dbReference>
<dbReference type="Pfam" id="PF02786">
    <property type="entry name" value="CPSase_L_D2"/>
    <property type="match status" value="1"/>
</dbReference>
<dbReference type="InterPro" id="IPR000089">
    <property type="entry name" value="Biotin_lipoyl"/>
</dbReference>
<dbReference type="GeneID" id="16071387"/>
<sequence>MADEAYWIGAAPSSQSYLQQQKIIDVAKKSGAQGIHPGYGFLSENSDFANLCEQEGITFIGPPASAILSMGSKSESKEIMEPSGVPIVKGYHGENQDPSFLLDQARDIGFPVLIKAVKGGGGKGMRVVMQEKDFMENLEMAKGESRKHFSDDRVLIEKYVQRPRHVEVQVFADKYGNAVYLFERDCSLQRRHQKIIEEAPAPGLSPELRKELGEAAVRAALAVGYVGAGTVEFIMDTTTHEFFFMEMNTRLQVEHPVTEMVTNTDLVEWQLLVASGYELPATQDEIQLRGHSFEARIYAENPDSNFLPGSGPLSYLRTPAEAHDVRVETGVREKDEVSIHYDPMIAKLVVWGADRSQALNKLRTELGNYTIAGLPTNINFLQACAGHPEFAAANITTDFIDDHKSVLLRAADTETAVPNDVFAKAVAAIMHAKTLAARTNDSPWDGLQHFRLNSHHVENITLLAHGVEHTVNVECLPGDRYTLTLPNGTTMAVEDIRTSGDGSDESFIDVTIDGHRSRCNAALLDHDVHVFTEGNHFTFSQPRESYEMADSGADDPDKVAAPMTGTVVKVMVTPGQEVKEGDTLLVMEAMKMEVRLRRVTQLARGPVSDTRVSSSLFFI</sequence>
<dbReference type="InterPro" id="IPR005481">
    <property type="entry name" value="BC-like_N"/>
</dbReference>
<dbReference type="Pfam" id="PF00364">
    <property type="entry name" value="Biotin_lipoyl"/>
    <property type="match status" value="1"/>
</dbReference>
<dbReference type="OMA" id="IYYDPML"/>
<dbReference type="InterPro" id="IPR050856">
    <property type="entry name" value="Biotin_carboxylase_complex"/>
</dbReference>
<dbReference type="InterPro" id="IPR011764">
    <property type="entry name" value="Biotin_carboxylation_dom"/>
</dbReference>
<dbReference type="FunFam" id="3.30.1490.20:FF:000003">
    <property type="entry name" value="acetyl-CoA carboxylase isoform X1"/>
    <property type="match status" value="1"/>
</dbReference>
<dbReference type="Gene3D" id="3.30.700.40">
    <property type="match status" value="1"/>
</dbReference>
<evidence type="ECO:0000256" key="3">
    <source>
        <dbReference type="ARBA" id="ARBA00022741"/>
    </source>
</evidence>
<dbReference type="eggNOG" id="KOG0238">
    <property type="taxonomic scope" value="Eukaryota"/>
</dbReference>
<dbReference type="GO" id="GO:0005739">
    <property type="term" value="C:mitochondrion"/>
    <property type="evidence" value="ECO:0007669"/>
    <property type="project" value="TreeGrafter"/>
</dbReference>
<reference evidence="9" key="1">
    <citation type="submission" date="2009-08" db="EMBL/GenBank/DDBJ databases">
        <title>Annotation of Salpingoeca rosetta.</title>
        <authorList>
            <consortium name="The Broad Institute Genome Sequencing Platform"/>
            <person name="Russ C."/>
            <person name="Cuomo C."/>
            <person name="Burger G."/>
            <person name="Gray M.W."/>
            <person name="Holland P.W.H."/>
            <person name="King N."/>
            <person name="Lang F.B.F."/>
            <person name="Roger A.J."/>
            <person name="Ruiz-Trillo I."/>
            <person name="Young S.K."/>
            <person name="Zeng Q."/>
            <person name="Gargeya S."/>
            <person name="Alvarado L."/>
            <person name="Berlin A."/>
            <person name="Chapman S.B."/>
            <person name="Chen Z."/>
            <person name="Freedman E."/>
            <person name="Gellesch M."/>
            <person name="Goldberg J."/>
            <person name="Griggs A."/>
            <person name="Gujja S."/>
            <person name="Heilman E."/>
            <person name="Heiman D."/>
            <person name="Howarth C."/>
            <person name="Mehta T."/>
            <person name="Neiman D."/>
            <person name="Pearson M."/>
            <person name="Roberts A."/>
            <person name="Saif S."/>
            <person name="Shea T."/>
            <person name="Shenoy N."/>
            <person name="Sisk P."/>
            <person name="Stolte C."/>
            <person name="Sykes S."/>
            <person name="White J."/>
            <person name="Yandava C."/>
            <person name="Haas B."/>
            <person name="Nusbaum C."/>
            <person name="Birren B."/>
        </authorList>
    </citation>
    <scope>NUCLEOTIDE SEQUENCE [LARGE SCALE GENOMIC DNA]</scope>
    <source>
        <strain evidence="9">ATCC 50818</strain>
    </source>
</reference>
<dbReference type="SMART" id="SM00878">
    <property type="entry name" value="Biotin_carb_C"/>
    <property type="match status" value="1"/>
</dbReference>
<dbReference type="Gene3D" id="2.40.50.100">
    <property type="match status" value="1"/>
</dbReference>
<dbReference type="Pfam" id="PF02785">
    <property type="entry name" value="Biotin_carb_C"/>
    <property type="match status" value="1"/>
</dbReference>
<dbReference type="InterPro" id="IPR005479">
    <property type="entry name" value="CPAse_ATP-bd"/>
</dbReference>
<dbReference type="InterPro" id="IPR011761">
    <property type="entry name" value="ATP-grasp"/>
</dbReference>
<keyword evidence="5" id="KW-0092">Biotin</keyword>
<dbReference type="GO" id="GO:0005524">
    <property type="term" value="F:ATP binding"/>
    <property type="evidence" value="ECO:0007669"/>
    <property type="project" value="UniProtKB-UniRule"/>
</dbReference>
<dbReference type="Pfam" id="PF21139">
    <property type="entry name" value="BT_MCC_alpha"/>
    <property type="match status" value="1"/>
</dbReference>
<dbReference type="AlphaFoldDB" id="F2UJ36"/>
<evidence type="ECO:0000256" key="1">
    <source>
        <dbReference type="ARBA" id="ARBA00001953"/>
    </source>
</evidence>